<protein>
    <submittedName>
        <fullName evidence="1">Uncharacterized protein</fullName>
    </submittedName>
</protein>
<keyword evidence="2" id="KW-1185">Reference proteome</keyword>
<accession>A0AAD6PQ74</accession>
<comment type="caution">
    <text evidence="1">The sequence shown here is derived from an EMBL/GenBank/DDBJ whole genome shotgun (WGS) entry which is preliminary data.</text>
</comment>
<evidence type="ECO:0000313" key="1">
    <source>
        <dbReference type="EMBL" id="KAJ6951671.1"/>
    </source>
</evidence>
<dbReference type="EMBL" id="JAQIZT010000019">
    <property type="protein sequence ID" value="KAJ6951671.1"/>
    <property type="molecule type" value="Genomic_DNA"/>
</dbReference>
<reference evidence="1" key="1">
    <citation type="journal article" date="2023" name="Mol. Ecol. Resour.">
        <title>Chromosome-level genome assembly of a triploid poplar Populus alba 'Berolinensis'.</title>
        <authorList>
            <person name="Chen S."/>
            <person name="Yu Y."/>
            <person name="Wang X."/>
            <person name="Wang S."/>
            <person name="Zhang T."/>
            <person name="Zhou Y."/>
            <person name="He R."/>
            <person name="Meng N."/>
            <person name="Wang Y."/>
            <person name="Liu W."/>
            <person name="Liu Z."/>
            <person name="Liu J."/>
            <person name="Guo Q."/>
            <person name="Huang H."/>
            <person name="Sederoff R.R."/>
            <person name="Wang G."/>
            <person name="Qu G."/>
            <person name="Chen S."/>
        </authorList>
    </citation>
    <scope>NUCLEOTIDE SEQUENCE</scope>
    <source>
        <strain evidence="1">SC-2020</strain>
    </source>
</reference>
<evidence type="ECO:0000313" key="2">
    <source>
        <dbReference type="Proteomes" id="UP001164929"/>
    </source>
</evidence>
<name>A0AAD6PQ74_9ROSI</name>
<organism evidence="1 2">
    <name type="scientific">Populus alba x Populus x berolinensis</name>
    <dbReference type="NCBI Taxonomy" id="444605"/>
    <lineage>
        <taxon>Eukaryota</taxon>
        <taxon>Viridiplantae</taxon>
        <taxon>Streptophyta</taxon>
        <taxon>Embryophyta</taxon>
        <taxon>Tracheophyta</taxon>
        <taxon>Spermatophyta</taxon>
        <taxon>Magnoliopsida</taxon>
        <taxon>eudicotyledons</taxon>
        <taxon>Gunneridae</taxon>
        <taxon>Pentapetalae</taxon>
        <taxon>rosids</taxon>
        <taxon>fabids</taxon>
        <taxon>Malpighiales</taxon>
        <taxon>Salicaceae</taxon>
        <taxon>Saliceae</taxon>
        <taxon>Populus</taxon>
    </lineage>
</organism>
<proteinExistence type="predicted"/>
<dbReference type="AlphaFoldDB" id="A0AAD6PQ74"/>
<gene>
    <name evidence="1" type="ORF">NC653_040963</name>
</gene>
<dbReference type="Proteomes" id="UP001164929">
    <property type="component" value="Chromosome 19"/>
</dbReference>
<sequence>MVAQLLVFGSAEMEENEVSAVVGRKCWRRLFTVSERATVGLWPIEERLGVVGSMRVESGKKKRGTEVGGARGRSLVCLCGGKVERGEVGLFG</sequence>